<gene>
    <name evidence="2" type="ORF">FOZ62_022753</name>
</gene>
<dbReference type="Proteomes" id="UP000574390">
    <property type="component" value="Unassembled WGS sequence"/>
</dbReference>
<reference evidence="2 3" key="1">
    <citation type="submission" date="2020-04" db="EMBL/GenBank/DDBJ databases">
        <title>Perkinsus olseni comparative genomics.</title>
        <authorList>
            <person name="Bogema D.R."/>
        </authorList>
    </citation>
    <scope>NUCLEOTIDE SEQUENCE [LARGE SCALE GENOMIC DNA]</scope>
    <source>
        <strain evidence="2">ATCC PRA-205</strain>
    </source>
</reference>
<dbReference type="PANTHER" id="PTHR38899">
    <property type="entry name" value="DOMAIN OOKINETE PROTEIN, PUTATIVE-RELATED"/>
    <property type="match status" value="1"/>
</dbReference>
<name>A0A7J6NAQ9_PEROL</name>
<protein>
    <submittedName>
        <fullName evidence="2">Uncharacterized protein</fullName>
    </submittedName>
</protein>
<proteinExistence type="predicted"/>
<dbReference type="AlphaFoldDB" id="A0A7J6NAQ9"/>
<evidence type="ECO:0000313" key="3">
    <source>
        <dbReference type="Proteomes" id="UP000574390"/>
    </source>
</evidence>
<comment type="caution">
    <text evidence="2">The sequence shown here is derived from an EMBL/GenBank/DDBJ whole genome shotgun (WGS) entry which is preliminary data.</text>
</comment>
<dbReference type="EMBL" id="JABANM010037725">
    <property type="protein sequence ID" value="KAF4680844.1"/>
    <property type="molecule type" value="Genomic_DNA"/>
</dbReference>
<evidence type="ECO:0000313" key="2">
    <source>
        <dbReference type="EMBL" id="KAF4680844.1"/>
    </source>
</evidence>
<dbReference type="PANTHER" id="PTHR38899:SF1">
    <property type="entry name" value="PROTEIN KINASE"/>
    <property type="match status" value="1"/>
</dbReference>
<accession>A0A7J6NAQ9</accession>
<organism evidence="2 3">
    <name type="scientific">Perkinsus olseni</name>
    <name type="common">Perkinsus atlanticus</name>
    <dbReference type="NCBI Taxonomy" id="32597"/>
    <lineage>
        <taxon>Eukaryota</taxon>
        <taxon>Sar</taxon>
        <taxon>Alveolata</taxon>
        <taxon>Perkinsozoa</taxon>
        <taxon>Perkinsea</taxon>
        <taxon>Perkinsida</taxon>
        <taxon>Perkinsidae</taxon>
        <taxon>Perkinsus</taxon>
    </lineage>
</organism>
<sequence length="359" mass="39762">MTICGSLPTPSVTIGEGQEDSGGPPAIIWDWDDTILPSTFLADGKSDSTYLDDSLMSLQETVVKVLSRAIVLAGPYVFILTSSSPGWVHESCQLYLPQVVPLLAKVTILHSKEYCRELSVISRKFRRLYFSEDKGLKSTKLATVLSIVPTLKPMPRRVVLVGDQYEDVAIAQALRQGGVEARTCLFAAAPTPNELRRELQWLLNGKTLDRLLVDDALPQSDFTLKRNRPARPSGTIQRTTALTPDQEATVQEAVMEQLMNYGEGMVSKEHRATLAEYAACVLQTQTTVSEMVSEMEQFLQGNAESFIEWLITFCESHGLAHPERKAKKATPRGGSQRVRVSVYATARRRDEGDSVFVIV</sequence>
<feature type="region of interest" description="Disordered" evidence="1">
    <location>
        <begin position="1"/>
        <end position="20"/>
    </location>
</feature>
<evidence type="ECO:0000256" key="1">
    <source>
        <dbReference type="SAM" id="MobiDB-lite"/>
    </source>
</evidence>